<proteinExistence type="predicted"/>
<name>L9XAU6_9EURY</name>
<dbReference type="AlphaFoldDB" id="L9XAU6"/>
<protein>
    <submittedName>
        <fullName evidence="2">Uncharacterized protein</fullName>
    </submittedName>
</protein>
<dbReference type="RefSeq" id="WP_007258538.1">
    <property type="nucleotide sequence ID" value="NZ_AOHZ01000032.1"/>
</dbReference>
<evidence type="ECO:0000313" key="2">
    <source>
        <dbReference type="EMBL" id="ELY58850.1"/>
    </source>
</evidence>
<accession>L9XAU6</accession>
<gene>
    <name evidence="2" type="ORF">C493_06177</name>
</gene>
<feature type="region of interest" description="Disordered" evidence="1">
    <location>
        <begin position="115"/>
        <end position="148"/>
    </location>
</feature>
<dbReference type="EMBL" id="AOHZ01000032">
    <property type="protein sequence ID" value="ELY58850.1"/>
    <property type="molecule type" value="Genomic_DNA"/>
</dbReference>
<keyword evidence="3" id="KW-1185">Reference proteome</keyword>
<comment type="caution">
    <text evidence="2">The sequence shown here is derived from an EMBL/GenBank/DDBJ whole genome shotgun (WGS) entry which is preliminary data.</text>
</comment>
<dbReference type="eggNOG" id="arCOG03898">
    <property type="taxonomic scope" value="Archaea"/>
</dbReference>
<dbReference type="Proteomes" id="UP000011602">
    <property type="component" value="Unassembled WGS sequence"/>
</dbReference>
<dbReference type="STRING" id="1227499.C493_06177"/>
<sequence length="297" mass="32117">MSRDWQADRRAVFDRDDHACRYCETSGDPDEPTALRTVPVGAVPLDGTVHESALVTVCTDCFRRLEAPTTASDGDALESRESLFGLVRTITQTQGDAISDVAAVASLATSLPERLGAGARDGADARGDENENGRDDADESDADGERVDDVAVEYRRHRRDVRLAIDLVDASLERLDAVDDGRFDDDVQRSLETVGEAAAELQTTLRRIVERCETVPAGLGRCHGCFEPLPQEAGKTETTACQTCGLEVRETADWRRDDGAVAFDRLFSAINDDLQSAPSTTTTLTERATALAAQLTA</sequence>
<reference evidence="2 3" key="1">
    <citation type="journal article" date="2014" name="PLoS Genet.">
        <title>Phylogenetically driven sequencing of extremely halophilic archaea reveals strategies for static and dynamic osmo-response.</title>
        <authorList>
            <person name="Becker E.A."/>
            <person name="Seitzer P.M."/>
            <person name="Tritt A."/>
            <person name="Larsen D."/>
            <person name="Krusor M."/>
            <person name="Yao A.I."/>
            <person name="Wu D."/>
            <person name="Madern D."/>
            <person name="Eisen J.A."/>
            <person name="Darling A.E."/>
            <person name="Facciotti M.T."/>
        </authorList>
    </citation>
    <scope>NUCLEOTIDE SEQUENCE [LARGE SCALE GENOMIC DNA]</scope>
    <source>
        <strain evidence="2 3">JCM 12255</strain>
    </source>
</reference>
<feature type="compositionally biased region" description="Basic and acidic residues" evidence="1">
    <location>
        <begin position="121"/>
        <end position="135"/>
    </location>
</feature>
<evidence type="ECO:0000256" key="1">
    <source>
        <dbReference type="SAM" id="MobiDB-lite"/>
    </source>
</evidence>
<evidence type="ECO:0000313" key="3">
    <source>
        <dbReference type="Proteomes" id="UP000011602"/>
    </source>
</evidence>
<organism evidence="2 3">
    <name type="scientific">Natronolimnohabitans innermongolicus JCM 12255</name>
    <dbReference type="NCBI Taxonomy" id="1227499"/>
    <lineage>
        <taxon>Archaea</taxon>
        <taxon>Methanobacteriati</taxon>
        <taxon>Methanobacteriota</taxon>
        <taxon>Stenosarchaea group</taxon>
        <taxon>Halobacteria</taxon>
        <taxon>Halobacteriales</taxon>
        <taxon>Natrialbaceae</taxon>
        <taxon>Natronolimnohabitans</taxon>
    </lineage>
</organism>
<dbReference type="OrthoDB" id="11472at2157"/>